<dbReference type="GO" id="GO:0006338">
    <property type="term" value="P:chromatin remodeling"/>
    <property type="evidence" value="ECO:0007669"/>
    <property type="project" value="EnsemblFungi"/>
</dbReference>
<dbReference type="VEuPathDB" id="FungiDB:PGUG_02344"/>
<dbReference type="InterPro" id="IPR013272">
    <property type="entry name" value="Vps72/YL1_C"/>
</dbReference>
<dbReference type="InParanoid" id="A5DGE3"/>
<keyword evidence="3" id="KW-0804">Transcription</keyword>
<dbReference type="OMA" id="LPTHMKF"/>
<dbReference type="RefSeq" id="XP_001484615.2">
    <property type="nucleotide sequence ID" value="XM_001484565.1"/>
</dbReference>
<dbReference type="PANTHER" id="PTHR31200">
    <property type="entry name" value="INO80 COMPLEX SUBUNIT C"/>
    <property type="match status" value="1"/>
</dbReference>
<gene>
    <name evidence="6" type="ORF">PGUG_02344</name>
</gene>
<reference evidence="6 7" key="1">
    <citation type="journal article" date="2009" name="Nature">
        <title>Evolution of pathogenicity and sexual reproduction in eight Candida genomes.</title>
        <authorList>
            <person name="Butler G."/>
            <person name="Rasmussen M.D."/>
            <person name="Lin M.F."/>
            <person name="Santos M.A."/>
            <person name="Sakthikumar S."/>
            <person name="Munro C.A."/>
            <person name="Rheinbay E."/>
            <person name="Grabherr M."/>
            <person name="Forche A."/>
            <person name="Reedy J.L."/>
            <person name="Agrafioti I."/>
            <person name="Arnaud M.B."/>
            <person name="Bates S."/>
            <person name="Brown A.J."/>
            <person name="Brunke S."/>
            <person name="Costanzo M.C."/>
            <person name="Fitzpatrick D.A."/>
            <person name="de Groot P.W."/>
            <person name="Harris D."/>
            <person name="Hoyer L.L."/>
            <person name="Hube B."/>
            <person name="Klis F.M."/>
            <person name="Kodira C."/>
            <person name="Lennard N."/>
            <person name="Logue M.E."/>
            <person name="Martin R."/>
            <person name="Neiman A.M."/>
            <person name="Nikolaou E."/>
            <person name="Quail M.A."/>
            <person name="Quinn J."/>
            <person name="Santos M.C."/>
            <person name="Schmitzberger F.F."/>
            <person name="Sherlock G."/>
            <person name="Shah P."/>
            <person name="Silverstein K.A."/>
            <person name="Skrzypek M.S."/>
            <person name="Soll D."/>
            <person name="Staggs R."/>
            <person name="Stansfield I."/>
            <person name="Stumpf M.P."/>
            <person name="Sudbery P.E."/>
            <person name="Srikantha T."/>
            <person name="Zeng Q."/>
            <person name="Berman J."/>
            <person name="Berriman M."/>
            <person name="Heitman J."/>
            <person name="Gow N.A."/>
            <person name="Lorenz M.C."/>
            <person name="Birren B.W."/>
            <person name="Kellis M."/>
            <person name="Cuomo C.A."/>
        </authorList>
    </citation>
    <scope>NUCLEOTIDE SEQUENCE [LARGE SCALE GENOMIC DNA]</scope>
    <source>
        <strain evidence="7">ATCC 6260 / CBS 566 / DSM 6381 / JCM 1539 / NBRC 10279 / NRRL Y-324</strain>
    </source>
</reference>
<name>A5DGE3_PICGU</name>
<evidence type="ECO:0000313" key="7">
    <source>
        <dbReference type="Proteomes" id="UP000001997"/>
    </source>
</evidence>
<evidence type="ECO:0000256" key="1">
    <source>
        <dbReference type="ARBA" id="ARBA00004123"/>
    </source>
</evidence>
<keyword evidence="4" id="KW-0539">Nucleus</keyword>
<dbReference type="GeneID" id="5126849"/>
<evidence type="ECO:0000313" key="6">
    <source>
        <dbReference type="EMBL" id="EDK38246.2"/>
    </source>
</evidence>
<dbReference type="AlphaFoldDB" id="A5DGE3"/>
<evidence type="ECO:0000259" key="5">
    <source>
        <dbReference type="SMART" id="SM00993"/>
    </source>
</evidence>
<dbReference type="InterPro" id="IPR029525">
    <property type="entry name" value="INO80C/Ies6"/>
</dbReference>
<dbReference type="OrthoDB" id="49520at2759"/>
<evidence type="ECO:0000256" key="2">
    <source>
        <dbReference type="ARBA" id="ARBA00023015"/>
    </source>
</evidence>
<dbReference type="EMBL" id="CH408157">
    <property type="protein sequence ID" value="EDK38246.2"/>
    <property type="molecule type" value="Genomic_DNA"/>
</dbReference>
<dbReference type="STRING" id="294746.A5DGE3"/>
<dbReference type="HOGENOM" id="CLU_071116_2_1_1"/>
<dbReference type="KEGG" id="pgu:PGUG_02344"/>
<dbReference type="Proteomes" id="UP000001997">
    <property type="component" value="Unassembled WGS sequence"/>
</dbReference>
<accession>A5DGE3</accession>
<protein>
    <recommendedName>
        <fullName evidence="5">Vps72/YL1 C-terminal domain-containing protein</fullName>
    </recommendedName>
</protein>
<proteinExistence type="predicted"/>
<dbReference type="eggNOG" id="KOG4137">
    <property type="taxonomic scope" value="Eukaryota"/>
</dbReference>
<dbReference type="GO" id="GO:0031011">
    <property type="term" value="C:Ino80 complex"/>
    <property type="evidence" value="ECO:0007669"/>
    <property type="project" value="EnsemblFungi"/>
</dbReference>
<dbReference type="SMART" id="SM00993">
    <property type="entry name" value="YL1_C"/>
    <property type="match status" value="1"/>
</dbReference>
<dbReference type="Pfam" id="PF08265">
    <property type="entry name" value="YL1_C"/>
    <property type="match status" value="1"/>
</dbReference>
<evidence type="ECO:0000256" key="4">
    <source>
        <dbReference type="ARBA" id="ARBA00023242"/>
    </source>
</evidence>
<feature type="domain" description="Vps72/YL1 C-terminal" evidence="5">
    <location>
        <begin position="82"/>
        <end position="111"/>
    </location>
</feature>
<keyword evidence="7" id="KW-1185">Reference proteome</keyword>
<organism evidence="6 7">
    <name type="scientific">Meyerozyma guilliermondii (strain ATCC 6260 / CBS 566 / DSM 6381 / JCM 1539 / NBRC 10279 / NRRL Y-324)</name>
    <name type="common">Yeast</name>
    <name type="synonym">Candida guilliermondii</name>
    <dbReference type="NCBI Taxonomy" id="294746"/>
    <lineage>
        <taxon>Eukaryota</taxon>
        <taxon>Fungi</taxon>
        <taxon>Dikarya</taxon>
        <taxon>Ascomycota</taxon>
        <taxon>Saccharomycotina</taxon>
        <taxon>Pichiomycetes</taxon>
        <taxon>Debaryomycetaceae</taxon>
        <taxon>Meyerozyma</taxon>
    </lineage>
</organism>
<dbReference type="FunCoup" id="A5DGE3">
    <property type="interactions" value="68"/>
</dbReference>
<dbReference type="GO" id="GO:0034080">
    <property type="term" value="P:CENP-A containing chromatin assembly"/>
    <property type="evidence" value="ECO:0007669"/>
    <property type="project" value="EnsemblFungi"/>
</dbReference>
<keyword evidence="2" id="KW-0805">Transcription regulation</keyword>
<sequence length="134" mass="14856">MVSSQAQAPGAVDLQAQSDICTKVHSFKNPNRPPPGGARRFKPARQMLGDEIKYLQSKSNIKFDTPTYVSVAAPPSLKPAKHYCDITGLPARYKNPSNGLRFYNVEIYQEVIKHMPPGVDQEYLSLRGANVVLK</sequence>
<dbReference type="PANTHER" id="PTHR31200:SF1">
    <property type="entry name" value="INO80 COMPLEX SUBUNIT C"/>
    <property type="match status" value="1"/>
</dbReference>
<evidence type="ECO:0000256" key="3">
    <source>
        <dbReference type="ARBA" id="ARBA00023163"/>
    </source>
</evidence>
<comment type="subcellular location">
    <subcellularLocation>
        <location evidence="1">Nucleus</location>
    </subcellularLocation>
</comment>